<name>A0A656Z7F2_BRUAN</name>
<accession>A0A656Z7F2</accession>
<comment type="caution">
    <text evidence="1">The sequence shown here is derived from an EMBL/GenBank/DDBJ whole genome shotgun (WGS) entry which is preliminary data.</text>
</comment>
<organism evidence="1">
    <name type="scientific">Brucella anthropi</name>
    <name type="common">Ochrobactrum anthropi</name>
    <dbReference type="NCBI Taxonomy" id="529"/>
    <lineage>
        <taxon>Bacteria</taxon>
        <taxon>Pseudomonadati</taxon>
        <taxon>Pseudomonadota</taxon>
        <taxon>Alphaproteobacteria</taxon>
        <taxon>Hyphomicrobiales</taxon>
        <taxon>Brucellaceae</taxon>
        <taxon>Brucella/Ochrobactrum group</taxon>
        <taxon>Brucella</taxon>
    </lineage>
</organism>
<dbReference type="SUPFAM" id="SSF51735">
    <property type="entry name" value="NAD(P)-binding Rossmann-fold domains"/>
    <property type="match status" value="1"/>
</dbReference>
<dbReference type="Pfam" id="PF13561">
    <property type="entry name" value="adh_short_C2"/>
    <property type="match status" value="1"/>
</dbReference>
<proteinExistence type="predicted"/>
<gene>
    <name evidence="1" type="ORF">AB664_23880</name>
</gene>
<evidence type="ECO:0000313" key="1">
    <source>
        <dbReference type="EMBL" id="KYB46221.1"/>
    </source>
</evidence>
<protein>
    <submittedName>
        <fullName evidence="1">Short-chain dehydrogenase</fullName>
    </submittedName>
</protein>
<dbReference type="InterPro" id="IPR002347">
    <property type="entry name" value="SDR_fam"/>
</dbReference>
<dbReference type="InterPro" id="IPR036291">
    <property type="entry name" value="NAD(P)-bd_dom_sf"/>
</dbReference>
<dbReference type="AlphaFoldDB" id="A0A656Z7F2"/>
<dbReference type="EMBL" id="LUAY01000540">
    <property type="protein sequence ID" value="KYB46221.1"/>
    <property type="molecule type" value="Genomic_DNA"/>
</dbReference>
<sequence>MRRIGDPEDLVGPVAFLASDDAAFVTGQSLNVDGGIVLS</sequence>
<dbReference type="Gene3D" id="3.40.50.720">
    <property type="entry name" value="NAD(P)-binding Rossmann-like Domain"/>
    <property type="match status" value="1"/>
</dbReference>
<reference evidence="1" key="1">
    <citation type="submission" date="2016-02" db="EMBL/GenBank/DDBJ databases">
        <title>Genomic sequences of Ochrobactrum anthropi.</title>
        <authorList>
            <person name="Chudasama K.S."/>
            <person name="Thaker V.S."/>
        </authorList>
    </citation>
    <scope>NUCLEOTIDE SEQUENCE [LARGE SCALE GENOMIC DNA]</scope>
    <source>
        <strain evidence="1">SUBG007</strain>
    </source>
</reference>